<protein>
    <submittedName>
        <fullName evidence="1">Uncharacterized protein</fullName>
    </submittedName>
</protein>
<dbReference type="EMBL" id="GBXM01072377">
    <property type="protein sequence ID" value="JAH36200.1"/>
    <property type="molecule type" value="Transcribed_RNA"/>
</dbReference>
<reference evidence="1" key="1">
    <citation type="submission" date="2014-11" db="EMBL/GenBank/DDBJ databases">
        <authorList>
            <person name="Amaro Gonzalez C."/>
        </authorList>
    </citation>
    <scope>NUCLEOTIDE SEQUENCE</scope>
</reference>
<proteinExistence type="predicted"/>
<reference evidence="1" key="2">
    <citation type="journal article" date="2015" name="Fish Shellfish Immunol.">
        <title>Early steps in the European eel (Anguilla anguilla)-Vibrio vulnificus interaction in the gills: Role of the RtxA13 toxin.</title>
        <authorList>
            <person name="Callol A."/>
            <person name="Pajuelo D."/>
            <person name="Ebbesson L."/>
            <person name="Teles M."/>
            <person name="MacKenzie S."/>
            <person name="Amaro C."/>
        </authorList>
    </citation>
    <scope>NUCLEOTIDE SEQUENCE</scope>
</reference>
<name>A0A0E9S698_ANGAN</name>
<evidence type="ECO:0000313" key="1">
    <source>
        <dbReference type="EMBL" id="JAH36200.1"/>
    </source>
</evidence>
<accession>A0A0E9S698</accession>
<organism evidence="1">
    <name type="scientific">Anguilla anguilla</name>
    <name type="common">European freshwater eel</name>
    <name type="synonym">Muraena anguilla</name>
    <dbReference type="NCBI Taxonomy" id="7936"/>
    <lineage>
        <taxon>Eukaryota</taxon>
        <taxon>Metazoa</taxon>
        <taxon>Chordata</taxon>
        <taxon>Craniata</taxon>
        <taxon>Vertebrata</taxon>
        <taxon>Euteleostomi</taxon>
        <taxon>Actinopterygii</taxon>
        <taxon>Neopterygii</taxon>
        <taxon>Teleostei</taxon>
        <taxon>Anguilliformes</taxon>
        <taxon>Anguillidae</taxon>
        <taxon>Anguilla</taxon>
    </lineage>
</organism>
<sequence length="8" mass="1009">MPYPILYI</sequence>